<dbReference type="EC" id="4.1.3.17" evidence="5"/>
<dbReference type="RefSeq" id="WP_167991267.1">
    <property type="nucleotide sequence ID" value="NZ_JAATJL010000001.1"/>
</dbReference>
<keyword evidence="13" id="KW-0460">Magnesium</keyword>
<proteinExistence type="inferred from homology"/>
<dbReference type="Gene3D" id="3.50.30.40">
    <property type="entry name" value="Ribonuclease E inhibitor RraA/RraA-like"/>
    <property type="match status" value="1"/>
</dbReference>
<keyword evidence="13" id="KW-0479">Metal-binding</keyword>
<feature type="binding site" evidence="13">
    <location>
        <position position="125"/>
    </location>
    <ligand>
        <name>Mg(2+)</name>
        <dbReference type="ChEBI" id="CHEBI:18420"/>
    </ligand>
</feature>
<evidence type="ECO:0000256" key="5">
    <source>
        <dbReference type="ARBA" id="ARBA00012213"/>
    </source>
</evidence>
<keyword evidence="15" id="KW-1185">Reference proteome</keyword>
<comment type="function">
    <text evidence="8">Catalyzes the aldol cleavage of 4-hydroxy-4-methyl-2-oxoglutarate (HMG) into 2 molecules of pyruvate. Also contains a secondary oxaloacetate (OAA) decarboxylase activity due to the common pyruvate enolate transition state formed following C-C bond cleavage in the retro-aldol and decarboxylation reactions.</text>
</comment>
<comment type="catalytic activity">
    <reaction evidence="12">
        <text>oxaloacetate + H(+) = pyruvate + CO2</text>
        <dbReference type="Rhea" id="RHEA:15641"/>
        <dbReference type="ChEBI" id="CHEBI:15361"/>
        <dbReference type="ChEBI" id="CHEBI:15378"/>
        <dbReference type="ChEBI" id="CHEBI:16452"/>
        <dbReference type="ChEBI" id="CHEBI:16526"/>
        <dbReference type="EC" id="4.1.1.112"/>
    </reaction>
</comment>
<evidence type="ECO:0000256" key="6">
    <source>
        <dbReference type="ARBA" id="ARBA00012947"/>
    </source>
</evidence>
<protein>
    <recommendedName>
        <fullName evidence="7">Putative 4-hydroxy-4-methyl-2-oxoglutarate aldolase</fullName>
        <ecNumber evidence="6">4.1.1.112</ecNumber>
        <ecNumber evidence="5">4.1.3.17</ecNumber>
    </recommendedName>
    <alternativeName>
        <fullName evidence="11">Oxaloacetate decarboxylase</fullName>
    </alternativeName>
    <alternativeName>
        <fullName evidence="9">Regulator of ribonuclease activity homolog</fullName>
    </alternativeName>
    <alternativeName>
        <fullName evidence="10">RraA-like protein</fullName>
    </alternativeName>
</protein>
<dbReference type="InterPro" id="IPR036704">
    <property type="entry name" value="RraA/RraA-like_sf"/>
</dbReference>
<dbReference type="GO" id="GO:0008948">
    <property type="term" value="F:oxaloacetate decarboxylase activity"/>
    <property type="evidence" value="ECO:0007669"/>
    <property type="project" value="UniProtKB-EC"/>
</dbReference>
<comment type="subunit">
    <text evidence="4">Homotrimer.</text>
</comment>
<feature type="binding site" evidence="13">
    <location>
        <begin position="102"/>
        <end position="105"/>
    </location>
    <ligand>
        <name>substrate</name>
    </ligand>
</feature>
<evidence type="ECO:0000256" key="8">
    <source>
        <dbReference type="ARBA" id="ARBA00025046"/>
    </source>
</evidence>
<gene>
    <name evidence="14" type="ORF">BJ994_000565</name>
</gene>
<dbReference type="PANTHER" id="PTHR33254:SF4">
    <property type="entry name" value="4-HYDROXY-4-METHYL-2-OXOGLUTARATE ALDOLASE 3-RELATED"/>
    <property type="match status" value="1"/>
</dbReference>
<name>A0A846RK18_9MICC</name>
<dbReference type="EC" id="4.1.1.112" evidence="6"/>
<dbReference type="AlphaFoldDB" id="A0A846RK18"/>
<evidence type="ECO:0000256" key="12">
    <source>
        <dbReference type="ARBA" id="ARBA00047973"/>
    </source>
</evidence>
<dbReference type="GO" id="GO:0047443">
    <property type="term" value="F:4-hydroxy-4-methyl-2-oxoglutarate aldolase activity"/>
    <property type="evidence" value="ECO:0007669"/>
    <property type="project" value="UniProtKB-EC"/>
</dbReference>
<dbReference type="Pfam" id="PF03737">
    <property type="entry name" value="RraA-like"/>
    <property type="match status" value="1"/>
</dbReference>
<accession>A0A846RK18</accession>
<dbReference type="Proteomes" id="UP000547458">
    <property type="component" value="Unassembled WGS sequence"/>
</dbReference>
<dbReference type="PANTHER" id="PTHR33254">
    <property type="entry name" value="4-HYDROXY-4-METHYL-2-OXOGLUTARATE ALDOLASE 3-RELATED"/>
    <property type="match status" value="1"/>
</dbReference>
<dbReference type="SUPFAM" id="SSF89562">
    <property type="entry name" value="RraA-like"/>
    <property type="match status" value="1"/>
</dbReference>
<evidence type="ECO:0000313" key="15">
    <source>
        <dbReference type="Proteomes" id="UP000547458"/>
    </source>
</evidence>
<reference evidence="14 15" key="1">
    <citation type="submission" date="2020-03" db="EMBL/GenBank/DDBJ databases">
        <title>Sequencing the genomes of 1000 actinobacteria strains.</title>
        <authorList>
            <person name="Klenk H.-P."/>
        </authorList>
    </citation>
    <scope>NUCLEOTIDE SEQUENCE [LARGE SCALE GENOMIC DNA]</scope>
    <source>
        <strain evidence="14 15">DSM 16403</strain>
    </source>
</reference>
<dbReference type="GO" id="GO:0046872">
    <property type="term" value="F:metal ion binding"/>
    <property type="evidence" value="ECO:0007669"/>
    <property type="project" value="UniProtKB-KW"/>
</dbReference>
<evidence type="ECO:0000256" key="13">
    <source>
        <dbReference type="PIRSR" id="PIRSR605493-1"/>
    </source>
</evidence>
<evidence type="ECO:0000256" key="2">
    <source>
        <dbReference type="ARBA" id="ARBA00001968"/>
    </source>
</evidence>
<dbReference type="InterPro" id="IPR005493">
    <property type="entry name" value="RraA/RraA-like"/>
</dbReference>
<organism evidence="14 15">
    <name type="scientific">Arthrobacter pigmenti</name>
    <dbReference type="NCBI Taxonomy" id="271432"/>
    <lineage>
        <taxon>Bacteria</taxon>
        <taxon>Bacillati</taxon>
        <taxon>Actinomycetota</taxon>
        <taxon>Actinomycetes</taxon>
        <taxon>Micrococcales</taxon>
        <taxon>Micrococcaceae</taxon>
        <taxon>Arthrobacter</taxon>
    </lineage>
</organism>
<dbReference type="NCBIfam" id="NF004850">
    <property type="entry name" value="PRK06201.1"/>
    <property type="match status" value="1"/>
</dbReference>
<dbReference type="CDD" id="cd16841">
    <property type="entry name" value="RraA_family"/>
    <property type="match status" value="1"/>
</dbReference>
<evidence type="ECO:0000256" key="7">
    <source>
        <dbReference type="ARBA" id="ARBA00016549"/>
    </source>
</evidence>
<evidence type="ECO:0000256" key="10">
    <source>
        <dbReference type="ARBA" id="ARBA00030169"/>
    </source>
</evidence>
<feature type="binding site" evidence="13">
    <location>
        <position position="124"/>
    </location>
    <ligand>
        <name>Mg(2+)</name>
        <dbReference type="ChEBI" id="CHEBI:18420"/>
    </ligand>
</feature>
<evidence type="ECO:0000313" key="14">
    <source>
        <dbReference type="EMBL" id="NJC21489.1"/>
    </source>
</evidence>
<comment type="cofactor">
    <cofactor evidence="13">
        <name>Mg(2+)</name>
        <dbReference type="ChEBI" id="CHEBI:18420"/>
    </cofactor>
</comment>
<evidence type="ECO:0000256" key="3">
    <source>
        <dbReference type="ARBA" id="ARBA00008621"/>
    </source>
</evidence>
<dbReference type="EMBL" id="JAATJL010000001">
    <property type="protein sequence ID" value="NJC21489.1"/>
    <property type="molecule type" value="Genomic_DNA"/>
</dbReference>
<evidence type="ECO:0000256" key="9">
    <source>
        <dbReference type="ARBA" id="ARBA00029596"/>
    </source>
</evidence>
<comment type="cofactor">
    <cofactor evidence="2">
        <name>a divalent metal cation</name>
        <dbReference type="ChEBI" id="CHEBI:60240"/>
    </cofactor>
</comment>
<evidence type="ECO:0000256" key="4">
    <source>
        <dbReference type="ARBA" id="ARBA00011233"/>
    </source>
</evidence>
<evidence type="ECO:0000256" key="11">
    <source>
        <dbReference type="ARBA" id="ARBA00032305"/>
    </source>
</evidence>
<comment type="caution">
    <text evidence="14">The sequence shown here is derived from an EMBL/GenBank/DDBJ whole genome shotgun (WGS) entry which is preliminary data.</text>
</comment>
<comment type="similarity">
    <text evidence="3">Belongs to the class II aldolase/RraA-like family.</text>
</comment>
<comment type="catalytic activity">
    <reaction evidence="1">
        <text>4-hydroxy-4-methyl-2-oxoglutarate = 2 pyruvate</text>
        <dbReference type="Rhea" id="RHEA:22748"/>
        <dbReference type="ChEBI" id="CHEBI:15361"/>
        <dbReference type="ChEBI" id="CHEBI:58276"/>
        <dbReference type="EC" id="4.1.3.17"/>
    </reaction>
</comment>
<sequence>MTSDCLIYDDVPGIDDALLARCADLPTAAFSDAMQRFGGAVGLSPVISGASDRKAVHLVGRALTVQTRPGDNLVVHKAADLAAPGEVLVIDAGSQTDRAIVGGLLGSYTQNRGIAGIVLDGAVRDLSELAELDIPVFARGVSHLGPYKDGPGVIRGNVAIGGTAVCQGDLVVGDEDGIVFVPRHRAAEVITAAEAVVERERITTLAINDDSWDRSWVDAGLTVQRVSR</sequence>
<evidence type="ECO:0000256" key="1">
    <source>
        <dbReference type="ARBA" id="ARBA00001342"/>
    </source>
</evidence>